<accession>A0A7G7WZ32</accession>
<protein>
    <submittedName>
        <fullName evidence="3">Toxin candidate TRINITY_DN21784_c8_g1_i2</fullName>
    </submittedName>
</protein>
<dbReference type="EMBL" id="MT747587">
    <property type="protein sequence ID" value="QNH72521.1"/>
    <property type="molecule type" value="mRNA"/>
</dbReference>
<organism evidence="3">
    <name type="scientific">Ceriantheomorphe brasiliensis</name>
    <dbReference type="NCBI Taxonomy" id="1048506"/>
    <lineage>
        <taxon>Eukaryota</taxon>
        <taxon>Metazoa</taxon>
        <taxon>Cnidaria</taxon>
        <taxon>Anthozoa</taxon>
        <taxon>Ceriantharia</taxon>
        <taxon>Spirularia</taxon>
        <taxon>Cerianthidae</taxon>
        <taxon>Ceriantheomorphe</taxon>
    </lineage>
</organism>
<dbReference type="InterPro" id="IPR003582">
    <property type="entry name" value="ShKT_dom"/>
</dbReference>
<name>A0A7G7WZ32_9CNID</name>
<feature type="domain" description="ShKT" evidence="2">
    <location>
        <begin position="20"/>
        <end position="56"/>
    </location>
</feature>
<dbReference type="Pfam" id="PF01549">
    <property type="entry name" value="ShK"/>
    <property type="match status" value="1"/>
</dbReference>
<dbReference type="AlphaFoldDB" id="A0A7G7WZ32"/>
<evidence type="ECO:0000313" key="3">
    <source>
        <dbReference type="EMBL" id="QNH72521.1"/>
    </source>
</evidence>
<evidence type="ECO:0000259" key="2">
    <source>
        <dbReference type="PROSITE" id="PS51670"/>
    </source>
</evidence>
<sequence>MTFKPNYNYFYFLFLCLGKCEDKHDKETCDFLKGKGYCKRFSQSMHKICSSTCGICKKPAHN</sequence>
<reference evidence="3" key="2">
    <citation type="submission" date="2020-07" db="EMBL/GenBank/DDBJ databases">
        <authorList>
            <person name="Klompen A.L."/>
            <person name="Macrander J."/>
            <person name="Reitzel A.M."/>
            <person name="Stampar S.N."/>
        </authorList>
    </citation>
    <scope>NUCLEOTIDE SEQUENCE</scope>
</reference>
<proteinExistence type="evidence at transcript level"/>
<dbReference type="SMART" id="SM00254">
    <property type="entry name" value="ShKT"/>
    <property type="match status" value="1"/>
</dbReference>
<comment type="caution">
    <text evidence="1">Lacks conserved residue(s) required for the propagation of feature annotation.</text>
</comment>
<dbReference type="PROSITE" id="PS51670">
    <property type="entry name" value="SHKT"/>
    <property type="match status" value="1"/>
</dbReference>
<reference evidence="3" key="1">
    <citation type="journal article" date="2020" name="Mar. Drugs">
        <title>Transcriptomic Analysis of Four Cerianthid (Cnidaria, Ceriantharia) Venoms.</title>
        <authorList>
            <person name="Klompen A.M.L."/>
            <person name="Macrander J."/>
            <person name="Reitzel A.M."/>
            <person name="Stampar S.N."/>
        </authorList>
    </citation>
    <scope>NUCLEOTIDE SEQUENCE</scope>
</reference>
<evidence type="ECO:0000256" key="1">
    <source>
        <dbReference type="PROSITE-ProRule" id="PRU01005"/>
    </source>
</evidence>